<dbReference type="Pfam" id="PF13767">
    <property type="entry name" value="DUF4168"/>
    <property type="match status" value="1"/>
</dbReference>
<feature type="compositionally biased region" description="Low complexity" evidence="1">
    <location>
        <begin position="40"/>
        <end position="81"/>
    </location>
</feature>
<evidence type="ECO:0000259" key="3">
    <source>
        <dbReference type="Pfam" id="PF13767"/>
    </source>
</evidence>
<evidence type="ECO:0000256" key="1">
    <source>
        <dbReference type="SAM" id="MobiDB-lite"/>
    </source>
</evidence>
<feature type="signal peptide" evidence="2">
    <location>
        <begin position="1"/>
        <end position="28"/>
    </location>
</feature>
<reference evidence="4" key="1">
    <citation type="submission" date="2016-02" db="EMBL/GenBank/DDBJ databases">
        <title>Halorhodospira halochloris DSM-1059 complete genome, version 2.</title>
        <authorList>
            <person name="Tsukatani Y."/>
        </authorList>
    </citation>
    <scope>NUCLEOTIDE SEQUENCE</scope>
    <source>
        <strain evidence="4">DSM 1059</strain>
    </source>
</reference>
<organism evidence="4 5">
    <name type="scientific">Halorhodospira halochloris</name>
    <name type="common">Ectothiorhodospira halochloris</name>
    <dbReference type="NCBI Taxonomy" id="1052"/>
    <lineage>
        <taxon>Bacteria</taxon>
        <taxon>Pseudomonadati</taxon>
        <taxon>Pseudomonadota</taxon>
        <taxon>Gammaproteobacteria</taxon>
        <taxon>Chromatiales</taxon>
        <taxon>Ectothiorhodospiraceae</taxon>
        <taxon>Halorhodospira</taxon>
    </lineage>
</organism>
<gene>
    <name evidence="4" type="ORF">HH1059_12860</name>
</gene>
<keyword evidence="2" id="KW-0732">Signal</keyword>
<dbReference type="AlphaFoldDB" id="A0A0X8X9R7"/>
<feature type="chain" id="PRO_5016365437" description="DUF4168 domain-containing protein" evidence="2">
    <location>
        <begin position="29"/>
        <end position="177"/>
    </location>
</feature>
<evidence type="ECO:0000313" key="5">
    <source>
        <dbReference type="Proteomes" id="UP000218890"/>
    </source>
</evidence>
<sequence>MQHGHLKHSISATVTTLLLGATAVTATAQMGAEPPPGQDPGMQQEDPGMQQQPGMGQEDPGMGQQPGMEQQDPGMQQQDPGMAPPEPQRSTFSDQQIERFVDAYLEIIEIQEDYTSDIQQADGGEQARELQEQANDDMVRAIEDNGLSVPEYSEIANAMDMDPDLRDEVSAKIRENE</sequence>
<keyword evidence="5" id="KW-1185">Reference proteome</keyword>
<name>A0A0X8X9R7_HALHR</name>
<dbReference type="KEGG" id="hhk:HH1059_12860"/>
<dbReference type="Proteomes" id="UP000218890">
    <property type="component" value="Chromosome"/>
</dbReference>
<protein>
    <recommendedName>
        <fullName evidence="3">DUF4168 domain-containing protein</fullName>
    </recommendedName>
</protein>
<feature type="region of interest" description="Disordered" evidence="1">
    <location>
        <begin position="26"/>
        <end position="96"/>
    </location>
</feature>
<evidence type="ECO:0000256" key="2">
    <source>
        <dbReference type="SAM" id="SignalP"/>
    </source>
</evidence>
<accession>A0A0X8X9R7</accession>
<dbReference type="EMBL" id="AP017372">
    <property type="protein sequence ID" value="BAU57994.2"/>
    <property type="molecule type" value="Genomic_DNA"/>
</dbReference>
<dbReference type="InterPro" id="IPR025433">
    <property type="entry name" value="DUF4168"/>
</dbReference>
<feature type="domain" description="DUF4168" evidence="3">
    <location>
        <begin position="93"/>
        <end position="169"/>
    </location>
</feature>
<evidence type="ECO:0000313" key="4">
    <source>
        <dbReference type="EMBL" id="BAU57994.2"/>
    </source>
</evidence>
<proteinExistence type="predicted"/>
<dbReference type="RefSeq" id="WP_162549404.1">
    <property type="nucleotide sequence ID" value="NZ_AP017372.2"/>
</dbReference>